<proteinExistence type="predicted"/>
<dbReference type="GO" id="GO:0008270">
    <property type="term" value="F:zinc ion binding"/>
    <property type="evidence" value="ECO:0007669"/>
    <property type="project" value="UniProtKB-KW"/>
</dbReference>
<accession>G0PDI7</accession>
<dbReference type="PROSITE" id="PS50089">
    <property type="entry name" value="ZF_RING_2"/>
    <property type="match status" value="1"/>
</dbReference>
<evidence type="ECO:0000256" key="1">
    <source>
        <dbReference type="ARBA" id="ARBA00022723"/>
    </source>
</evidence>
<dbReference type="InParanoid" id="G0PDI7"/>
<evidence type="ECO:0000256" key="3">
    <source>
        <dbReference type="ARBA" id="ARBA00022833"/>
    </source>
</evidence>
<keyword evidence="7" id="KW-1185">Reference proteome</keyword>
<dbReference type="SMART" id="SM00184">
    <property type="entry name" value="RING"/>
    <property type="match status" value="1"/>
</dbReference>
<sequence>MIITSSWSIAEYLTANESEFRLYEDPVVRIDEDDDEDSELSDSDSNVEDTMNPVTEHSVTTCKICLLGFSENLKKRAPLMLSCGHTFCWKCCKELKKQNSNMFVTCPFCRKETFGLLKELPKNYAIIEMIPTRTTENGKKLCE</sequence>
<evidence type="ECO:0000313" key="7">
    <source>
        <dbReference type="Proteomes" id="UP000008068"/>
    </source>
</evidence>
<keyword evidence="2 4" id="KW-0863">Zinc-finger</keyword>
<dbReference type="Gene3D" id="3.30.40.10">
    <property type="entry name" value="Zinc/RING finger domain, C3HC4 (zinc finger)"/>
    <property type="match status" value="1"/>
</dbReference>
<evidence type="ECO:0000256" key="4">
    <source>
        <dbReference type="PROSITE-ProRule" id="PRU00175"/>
    </source>
</evidence>
<dbReference type="PANTHER" id="PTHR47156">
    <property type="entry name" value="PROTEIN CBG20824"/>
    <property type="match status" value="1"/>
</dbReference>
<dbReference type="PANTHER" id="PTHR47156:SF10">
    <property type="entry name" value="E3 UBIQUITIN-PROTEIN LIGASE TRIM-21-RELATED"/>
    <property type="match status" value="1"/>
</dbReference>
<evidence type="ECO:0000313" key="6">
    <source>
        <dbReference type="EMBL" id="EGT51729.1"/>
    </source>
</evidence>
<organism evidence="7">
    <name type="scientific">Caenorhabditis brenneri</name>
    <name type="common">Nematode worm</name>
    <dbReference type="NCBI Taxonomy" id="135651"/>
    <lineage>
        <taxon>Eukaryota</taxon>
        <taxon>Metazoa</taxon>
        <taxon>Ecdysozoa</taxon>
        <taxon>Nematoda</taxon>
        <taxon>Chromadorea</taxon>
        <taxon>Rhabditida</taxon>
        <taxon>Rhabditina</taxon>
        <taxon>Rhabditomorpha</taxon>
        <taxon>Rhabditoidea</taxon>
        <taxon>Rhabditidae</taxon>
        <taxon>Peloderinae</taxon>
        <taxon>Caenorhabditis</taxon>
    </lineage>
</organism>
<name>G0PDI7_CAEBE</name>
<keyword evidence="1" id="KW-0479">Metal-binding</keyword>
<dbReference type="InterPro" id="IPR027370">
    <property type="entry name" value="Znf-RING_euk"/>
</dbReference>
<dbReference type="Pfam" id="PF13445">
    <property type="entry name" value="zf-RING_UBOX"/>
    <property type="match status" value="1"/>
</dbReference>
<dbReference type="InterPro" id="IPR013083">
    <property type="entry name" value="Znf_RING/FYVE/PHD"/>
</dbReference>
<evidence type="ECO:0000256" key="2">
    <source>
        <dbReference type="ARBA" id="ARBA00022771"/>
    </source>
</evidence>
<dbReference type="eggNOG" id="KOG4185">
    <property type="taxonomic scope" value="Eukaryota"/>
</dbReference>
<dbReference type="InterPro" id="IPR001841">
    <property type="entry name" value="Znf_RING"/>
</dbReference>
<dbReference type="Proteomes" id="UP000008068">
    <property type="component" value="Unassembled WGS sequence"/>
</dbReference>
<dbReference type="SUPFAM" id="SSF57850">
    <property type="entry name" value="RING/U-box"/>
    <property type="match status" value="1"/>
</dbReference>
<evidence type="ECO:0000259" key="5">
    <source>
        <dbReference type="PROSITE" id="PS50089"/>
    </source>
</evidence>
<reference evidence="7" key="1">
    <citation type="submission" date="2011-07" db="EMBL/GenBank/DDBJ databases">
        <authorList>
            <consortium name="Caenorhabditis brenneri Sequencing and Analysis Consortium"/>
            <person name="Wilson R.K."/>
        </authorList>
    </citation>
    <scope>NUCLEOTIDE SEQUENCE [LARGE SCALE GENOMIC DNA]</scope>
    <source>
        <strain evidence="7">PB2801</strain>
    </source>
</reference>
<dbReference type="STRING" id="135651.G0PDI7"/>
<gene>
    <name evidence="6" type="ORF">CAEBREN_15514</name>
</gene>
<keyword evidence="3" id="KW-0862">Zinc</keyword>
<dbReference type="HOGENOM" id="CLU_1807909_0_0_1"/>
<dbReference type="AlphaFoldDB" id="G0PDI7"/>
<dbReference type="InterPro" id="IPR052667">
    <property type="entry name" value="E3_ubiquitin-ligase_RING"/>
</dbReference>
<dbReference type="EMBL" id="GL380275">
    <property type="protein sequence ID" value="EGT51729.1"/>
    <property type="molecule type" value="Genomic_DNA"/>
</dbReference>
<protein>
    <recommendedName>
        <fullName evidence="5">RING-type domain-containing protein</fullName>
    </recommendedName>
</protein>
<dbReference type="OrthoDB" id="6105938at2759"/>
<feature type="domain" description="RING-type" evidence="5">
    <location>
        <begin position="62"/>
        <end position="110"/>
    </location>
</feature>